<dbReference type="Gene3D" id="3.30.160.60">
    <property type="entry name" value="Classic Zinc Finger"/>
    <property type="match status" value="1"/>
</dbReference>
<evidence type="ECO:0000313" key="3">
    <source>
        <dbReference type="Proteomes" id="UP000663860"/>
    </source>
</evidence>
<dbReference type="AlphaFoldDB" id="A0A814JZ70"/>
<proteinExistence type="predicted"/>
<feature type="domain" description="C2H2-type" evidence="1">
    <location>
        <begin position="81"/>
        <end position="101"/>
    </location>
</feature>
<dbReference type="Proteomes" id="UP000663860">
    <property type="component" value="Unassembled WGS sequence"/>
</dbReference>
<dbReference type="InterPro" id="IPR013087">
    <property type="entry name" value="Znf_C2H2_type"/>
</dbReference>
<dbReference type="EMBL" id="CAJNOE010000205">
    <property type="protein sequence ID" value="CAF1045627.1"/>
    <property type="molecule type" value="Genomic_DNA"/>
</dbReference>
<sequence length="185" mass="20374">MQPSPMNDAFATCQVSSSPGAPPSNPISYHDYGNVYSTRDRYSPPYSSVPAQNLLQCPQCTSEFETENCLQQHQIAKQHLFECSLCDGSFFTHAALFQHQKISDIVKGKVGVGVGLYRLLNPTHEAVVRPVLRANFDVLITARFNLATEFGTLSKNISFNAKIRSNTVSSSNNKSSSSSSFQQFV</sequence>
<evidence type="ECO:0000259" key="1">
    <source>
        <dbReference type="SMART" id="SM00355"/>
    </source>
</evidence>
<dbReference type="SMART" id="SM00355">
    <property type="entry name" value="ZnF_C2H2"/>
    <property type="match status" value="2"/>
</dbReference>
<accession>A0A814JZ70</accession>
<protein>
    <recommendedName>
        <fullName evidence="1">C2H2-type domain-containing protein</fullName>
    </recommendedName>
</protein>
<comment type="caution">
    <text evidence="2">The sequence shown here is derived from an EMBL/GenBank/DDBJ whole genome shotgun (WGS) entry which is preliminary data.</text>
</comment>
<name>A0A814JZ70_9BILA</name>
<dbReference type="SUPFAM" id="SSF57667">
    <property type="entry name" value="beta-beta-alpha zinc fingers"/>
    <property type="match status" value="1"/>
</dbReference>
<evidence type="ECO:0000313" key="2">
    <source>
        <dbReference type="EMBL" id="CAF1045627.1"/>
    </source>
</evidence>
<dbReference type="InterPro" id="IPR036236">
    <property type="entry name" value="Znf_C2H2_sf"/>
</dbReference>
<feature type="domain" description="C2H2-type" evidence="1">
    <location>
        <begin position="55"/>
        <end position="79"/>
    </location>
</feature>
<organism evidence="2 3">
    <name type="scientific">Adineta steineri</name>
    <dbReference type="NCBI Taxonomy" id="433720"/>
    <lineage>
        <taxon>Eukaryota</taxon>
        <taxon>Metazoa</taxon>
        <taxon>Spiralia</taxon>
        <taxon>Gnathifera</taxon>
        <taxon>Rotifera</taxon>
        <taxon>Eurotatoria</taxon>
        <taxon>Bdelloidea</taxon>
        <taxon>Adinetida</taxon>
        <taxon>Adinetidae</taxon>
        <taxon>Adineta</taxon>
    </lineage>
</organism>
<reference evidence="2" key="1">
    <citation type="submission" date="2021-02" db="EMBL/GenBank/DDBJ databases">
        <authorList>
            <person name="Nowell W R."/>
        </authorList>
    </citation>
    <scope>NUCLEOTIDE SEQUENCE</scope>
</reference>
<gene>
    <name evidence="2" type="ORF">IZO911_LOCUS20041</name>
</gene>